<gene>
    <name evidence="1" type="ORF">Pmi06nite_04290</name>
</gene>
<dbReference type="RefSeq" id="WP_203951085.1">
    <property type="nucleotide sequence ID" value="NZ_BOOO01000002.1"/>
</dbReference>
<keyword evidence="2" id="KW-1185">Reference proteome</keyword>
<sequence length="170" mass="18687">MGTSYEYYRAADSDAALVDPETPRVIEPGVTRGFDAVDAGKIDPESEFCDLVALVLDAPRSQGLLGLTYLYPPPEGAPRSLEEADALPEDSPYLIGPGIAEFAVHVRDALAGIDDERLSALAIQWSETEQFTQYRGVDSQDLLLLIEDFVGLARRAKDNDQMLYCWMGGW</sequence>
<reference evidence="1 2" key="1">
    <citation type="submission" date="2021-01" db="EMBL/GenBank/DDBJ databases">
        <title>Whole genome shotgun sequence of Planotetraspora mira NBRC 15435.</title>
        <authorList>
            <person name="Komaki H."/>
            <person name="Tamura T."/>
        </authorList>
    </citation>
    <scope>NUCLEOTIDE SEQUENCE [LARGE SCALE GENOMIC DNA]</scope>
    <source>
        <strain evidence="1 2">NBRC 15435</strain>
    </source>
</reference>
<name>A0A8J3TJT7_9ACTN</name>
<proteinExistence type="predicted"/>
<accession>A0A8J3TJT7</accession>
<evidence type="ECO:0000313" key="2">
    <source>
        <dbReference type="Proteomes" id="UP000650628"/>
    </source>
</evidence>
<dbReference type="Proteomes" id="UP000650628">
    <property type="component" value="Unassembled WGS sequence"/>
</dbReference>
<organism evidence="1 2">
    <name type="scientific">Planotetraspora mira</name>
    <dbReference type="NCBI Taxonomy" id="58121"/>
    <lineage>
        <taxon>Bacteria</taxon>
        <taxon>Bacillati</taxon>
        <taxon>Actinomycetota</taxon>
        <taxon>Actinomycetes</taxon>
        <taxon>Streptosporangiales</taxon>
        <taxon>Streptosporangiaceae</taxon>
        <taxon>Planotetraspora</taxon>
    </lineage>
</organism>
<comment type="caution">
    <text evidence="1">The sequence shown here is derived from an EMBL/GenBank/DDBJ whole genome shotgun (WGS) entry which is preliminary data.</text>
</comment>
<evidence type="ECO:0000313" key="1">
    <source>
        <dbReference type="EMBL" id="GII26987.1"/>
    </source>
</evidence>
<dbReference type="AlphaFoldDB" id="A0A8J3TJT7"/>
<protein>
    <submittedName>
        <fullName evidence="1">Uncharacterized protein</fullName>
    </submittedName>
</protein>
<dbReference type="EMBL" id="BOOO01000002">
    <property type="protein sequence ID" value="GII26987.1"/>
    <property type="molecule type" value="Genomic_DNA"/>
</dbReference>